<evidence type="ECO:0000256" key="3">
    <source>
        <dbReference type="ARBA" id="ARBA00023172"/>
    </source>
</evidence>
<reference evidence="6 7" key="1">
    <citation type="submission" date="2016-04" db="EMBL/GenBank/DDBJ databases">
        <authorList>
            <person name="Evans L.H."/>
            <person name="Alamgir A."/>
            <person name="Owens N."/>
            <person name="Weber N.D."/>
            <person name="Virtaneva K."/>
            <person name="Barbian K."/>
            <person name="Babar A."/>
            <person name="Rosenke K."/>
        </authorList>
    </citation>
    <scope>NUCLEOTIDE SEQUENCE [LARGE SCALE GENOMIC DNA]</scope>
    <source>
        <strain evidence="6 7">IFM 0406</strain>
    </source>
</reference>
<dbReference type="GO" id="GO:0015074">
    <property type="term" value="P:DNA integration"/>
    <property type="evidence" value="ECO:0007669"/>
    <property type="project" value="InterPro"/>
</dbReference>
<dbReference type="Gene3D" id="1.10.443.10">
    <property type="entry name" value="Intergrase catalytic core"/>
    <property type="match status" value="1"/>
</dbReference>
<dbReference type="SUPFAM" id="SSF56349">
    <property type="entry name" value="DNA breaking-rejoining enzymes"/>
    <property type="match status" value="1"/>
</dbReference>
<protein>
    <submittedName>
        <fullName evidence="6">Integrase</fullName>
    </submittedName>
</protein>
<evidence type="ECO:0000313" key="7">
    <source>
        <dbReference type="Proteomes" id="UP000076512"/>
    </source>
</evidence>
<keyword evidence="3" id="KW-0233">DNA recombination</keyword>
<evidence type="ECO:0000313" key="6">
    <source>
        <dbReference type="EMBL" id="KZM69315.1"/>
    </source>
</evidence>
<dbReference type="InterPro" id="IPR010998">
    <property type="entry name" value="Integrase_recombinase_N"/>
</dbReference>
<dbReference type="Pfam" id="PF00589">
    <property type="entry name" value="Phage_integrase"/>
    <property type="match status" value="1"/>
</dbReference>
<gene>
    <name evidence="6" type="ORF">AWN90_11125</name>
</gene>
<evidence type="ECO:0000259" key="5">
    <source>
        <dbReference type="PROSITE" id="PS51898"/>
    </source>
</evidence>
<comment type="similarity">
    <text evidence="1">Belongs to the 'phage' integrase family.</text>
</comment>
<dbReference type="Proteomes" id="UP000076512">
    <property type="component" value="Unassembled WGS sequence"/>
</dbReference>
<sequence length="395" mass="43473">MKGDKGIRYRVAYDKPNGKPTSKRGFLRKGEANAFANTVEVKKMAGEYVAPALGRVTVRSLAQAWLRGKKASTAPSNYRTLEAAWRNHVEPRWGAVRLADISVEGVEEWITDMRLAALERAASQKAKGRKVSDGATTIIRAYGVLAGILDAAVKAKRINKNTARGVENLPDKTKRRHVYLTSADVQRLAKESGQHRLLVLMLAYCGPRWGELIALRVRDIDFRRARLTVADNAVQLGVDHAAGQTKGKEIRTVPVPQFILDQLRTHVKGKSRDALVFPNPNDPKQYLPRPKSKDGWFSGAVKRSKVQPITPHDLRHTCASLAVSAGANVLALARLLGHKDAKETLNTYADLFDDDLDRVATAMNEKYSRRADKPATTPGGCSCQNLVTEPDQTAA</sequence>
<dbReference type="GO" id="GO:0006310">
    <property type="term" value="P:DNA recombination"/>
    <property type="evidence" value="ECO:0007669"/>
    <property type="project" value="UniProtKB-KW"/>
</dbReference>
<evidence type="ECO:0000256" key="1">
    <source>
        <dbReference type="ARBA" id="ARBA00008857"/>
    </source>
</evidence>
<dbReference type="CDD" id="cd01189">
    <property type="entry name" value="INT_ICEBs1_C_like"/>
    <property type="match status" value="1"/>
</dbReference>
<dbReference type="InterPro" id="IPR002104">
    <property type="entry name" value="Integrase_catalytic"/>
</dbReference>
<keyword evidence="2" id="KW-0238">DNA-binding</keyword>
<dbReference type="Gene3D" id="1.10.150.130">
    <property type="match status" value="1"/>
</dbReference>
<evidence type="ECO:0000256" key="4">
    <source>
        <dbReference type="SAM" id="MobiDB-lite"/>
    </source>
</evidence>
<proteinExistence type="inferred from homology"/>
<dbReference type="STRING" id="455432.AWN90_11125"/>
<dbReference type="OrthoDB" id="1822491at2"/>
<dbReference type="PANTHER" id="PTHR30349:SF64">
    <property type="entry name" value="PROPHAGE INTEGRASE INTD-RELATED"/>
    <property type="match status" value="1"/>
</dbReference>
<name>A0A164ICR0_9NOCA</name>
<dbReference type="InterPro" id="IPR013762">
    <property type="entry name" value="Integrase-like_cat_sf"/>
</dbReference>
<evidence type="ECO:0000256" key="2">
    <source>
        <dbReference type="ARBA" id="ARBA00023125"/>
    </source>
</evidence>
<feature type="domain" description="Tyr recombinase" evidence="5">
    <location>
        <begin position="175"/>
        <end position="361"/>
    </location>
</feature>
<dbReference type="PANTHER" id="PTHR30349">
    <property type="entry name" value="PHAGE INTEGRASE-RELATED"/>
    <property type="match status" value="1"/>
</dbReference>
<dbReference type="GO" id="GO:0003677">
    <property type="term" value="F:DNA binding"/>
    <property type="evidence" value="ECO:0007669"/>
    <property type="project" value="UniProtKB-KW"/>
</dbReference>
<dbReference type="EMBL" id="LWGR01000021">
    <property type="protein sequence ID" value="KZM69315.1"/>
    <property type="molecule type" value="Genomic_DNA"/>
</dbReference>
<organism evidence="6 7">
    <name type="scientific">Nocardia terpenica</name>
    <dbReference type="NCBI Taxonomy" id="455432"/>
    <lineage>
        <taxon>Bacteria</taxon>
        <taxon>Bacillati</taxon>
        <taxon>Actinomycetota</taxon>
        <taxon>Actinomycetes</taxon>
        <taxon>Mycobacteriales</taxon>
        <taxon>Nocardiaceae</taxon>
        <taxon>Nocardia</taxon>
    </lineage>
</organism>
<accession>A0A164ICR0</accession>
<comment type="caution">
    <text evidence="6">The sequence shown here is derived from an EMBL/GenBank/DDBJ whole genome shotgun (WGS) entry which is preliminary data.</text>
</comment>
<dbReference type="InterPro" id="IPR011010">
    <property type="entry name" value="DNA_brk_join_enz"/>
</dbReference>
<feature type="compositionally biased region" description="Polar residues" evidence="4">
    <location>
        <begin position="382"/>
        <end position="395"/>
    </location>
</feature>
<dbReference type="AlphaFoldDB" id="A0A164ICR0"/>
<feature type="region of interest" description="Disordered" evidence="4">
    <location>
        <begin position="367"/>
        <end position="395"/>
    </location>
</feature>
<dbReference type="InterPro" id="IPR050090">
    <property type="entry name" value="Tyrosine_recombinase_XerCD"/>
</dbReference>
<dbReference type="PROSITE" id="PS51898">
    <property type="entry name" value="TYR_RECOMBINASE"/>
    <property type="match status" value="1"/>
</dbReference>
<keyword evidence="7" id="KW-1185">Reference proteome</keyword>